<accession>A0AA40K5X0</accession>
<name>A0AA40K5X0_9PEZI</name>
<feature type="region of interest" description="Disordered" evidence="1">
    <location>
        <begin position="14"/>
        <end position="35"/>
    </location>
</feature>
<gene>
    <name evidence="2" type="ORF">B0T18DRAFT_413138</name>
</gene>
<comment type="caution">
    <text evidence="2">The sequence shown here is derived from an EMBL/GenBank/DDBJ whole genome shotgun (WGS) entry which is preliminary data.</text>
</comment>
<protein>
    <recommendedName>
        <fullName evidence="4">Thaumatin-like protein</fullName>
    </recommendedName>
</protein>
<evidence type="ECO:0000313" key="3">
    <source>
        <dbReference type="Proteomes" id="UP001172155"/>
    </source>
</evidence>
<sequence>MTLTIANKAGRPVTTHHYHNAHTPTLPSPPAAPTPGVMADGQSMHYVVPLGYGGTMMVSAGEMLGQESQLEYTFETQDGINKVALDISYFKAYSFSMVCTCSDGVKTGCDIPLFAKHQCVSPDYVNAAGACVNAAPDAGPASPFFADCKDKAYVYTFNDLATNNGNCLTGDFTYEILPNGK</sequence>
<dbReference type="EMBL" id="JAUKUD010000004">
    <property type="protein sequence ID" value="KAK0747118.1"/>
    <property type="molecule type" value="Genomic_DNA"/>
</dbReference>
<evidence type="ECO:0000313" key="2">
    <source>
        <dbReference type="EMBL" id="KAK0747118.1"/>
    </source>
</evidence>
<evidence type="ECO:0008006" key="4">
    <source>
        <dbReference type="Google" id="ProtNLM"/>
    </source>
</evidence>
<dbReference type="AlphaFoldDB" id="A0AA40K5X0"/>
<dbReference type="Proteomes" id="UP001172155">
    <property type="component" value="Unassembled WGS sequence"/>
</dbReference>
<evidence type="ECO:0000256" key="1">
    <source>
        <dbReference type="SAM" id="MobiDB-lite"/>
    </source>
</evidence>
<keyword evidence="3" id="KW-1185">Reference proteome</keyword>
<organism evidence="2 3">
    <name type="scientific">Schizothecium vesticola</name>
    <dbReference type="NCBI Taxonomy" id="314040"/>
    <lineage>
        <taxon>Eukaryota</taxon>
        <taxon>Fungi</taxon>
        <taxon>Dikarya</taxon>
        <taxon>Ascomycota</taxon>
        <taxon>Pezizomycotina</taxon>
        <taxon>Sordariomycetes</taxon>
        <taxon>Sordariomycetidae</taxon>
        <taxon>Sordariales</taxon>
        <taxon>Schizotheciaceae</taxon>
        <taxon>Schizothecium</taxon>
    </lineage>
</organism>
<reference evidence="2" key="1">
    <citation type="submission" date="2023-06" db="EMBL/GenBank/DDBJ databases">
        <title>Genome-scale phylogeny and comparative genomics of the fungal order Sordariales.</title>
        <authorList>
            <consortium name="Lawrence Berkeley National Laboratory"/>
            <person name="Hensen N."/>
            <person name="Bonometti L."/>
            <person name="Westerberg I."/>
            <person name="Brannstrom I.O."/>
            <person name="Guillou S."/>
            <person name="Cros-Aarteil S."/>
            <person name="Calhoun S."/>
            <person name="Haridas S."/>
            <person name="Kuo A."/>
            <person name="Mondo S."/>
            <person name="Pangilinan J."/>
            <person name="Riley R."/>
            <person name="LaButti K."/>
            <person name="Andreopoulos B."/>
            <person name="Lipzen A."/>
            <person name="Chen C."/>
            <person name="Yanf M."/>
            <person name="Daum C."/>
            <person name="Ng V."/>
            <person name="Clum A."/>
            <person name="Steindorff A."/>
            <person name="Ohm R."/>
            <person name="Martin F."/>
            <person name="Silar P."/>
            <person name="Natvig D."/>
            <person name="Lalanne C."/>
            <person name="Gautier V."/>
            <person name="Ament-velasquez S.L."/>
            <person name="Kruys A."/>
            <person name="Hutchinson M.I."/>
            <person name="Powell A.J."/>
            <person name="Barry K."/>
            <person name="Miller A.N."/>
            <person name="Grigoriev I.V."/>
            <person name="Debuchy R."/>
            <person name="Gladieux P."/>
            <person name="Thoren M.H."/>
            <person name="Johannesson H."/>
        </authorList>
    </citation>
    <scope>NUCLEOTIDE SEQUENCE</scope>
    <source>
        <strain evidence="2">SMH3187-1</strain>
    </source>
</reference>
<proteinExistence type="predicted"/>